<reference evidence="2" key="2">
    <citation type="journal article" date="2023" name="Commun. Biol.">
        <title>Intrasexual cuticular hydrocarbon dimorphism in a wasp sheds light on hydrocarbon biosynthesis genes in Hymenoptera.</title>
        <authorList>
            <person name="Moris V.C."/>
            <person name="Podsiadlowski L."/>
            <person name="Martin S."/>
            <person name="Oeyen J.P."/>
            <person name="Donath A."/>
            <person name="Petersen M."/>
            <person name="Wilbrandt J."/>
            <person name="Misof B."/>
            <person name="Liedtke D."/>
            <person name="Thamm M."/>
            <person name="Scheiner R."/>
            <person name="Schmitt T."/>
            <person name="Niehuis O."/>
        </authorList>
    </citation>
    <scope>NUCLEOTIDE SEQUENCE</scope>
    <source>
        <strain evidence="2">GBR_01_08_01A</strain>
    </source>
</reference>
<organism evidence="2 3">
    <name type="scientific">Odynerus spinipes</name>
    <dbReference type="NCBI Taxonomy" id="1348599"/>
    <lineage>
        <taxon>Eukaryota</taxon>
        <taxon>Metazoa</taxon>
        <taxon>Ecdysozoa</taxon>
        <taxon>Arthropoda</taxon>
        <taxon>Hexapoda</taxon>
        <taxon>Insecta</taxon>
        <taxon>Pterygota</taxon>
        <taxon>Neoptera</taxon>
        <taxon>Endopterygota</taxon>
        <taxon>Hymenoptera</taxon>
        <taxon>Apocrita</taxon>
        <taxon>Aculeata</taxon>
        <taxon>Vespoidea</taxon>
        <taxon>Vespidae</taxon>
        <taxon>Eumeninae</taxon>
        <taxon>Odynerus</taxon>
    </lineage>
</organism>
<accession>A0AAD9RPZ1</accession>
<keyword evidence="3" id="KW-1185">Reference proteome</keyword>
<dbReference type="Proteomes" id="UP001258017">
    <property type="component" value="Unassembled WGS sequence"/>
</dbReference>
<reference evidence="2" key="1">
    <citation type="submission" date="2021-08" db="EMBL/GenBank/DDBJ databases">
        <authorList>
            <person name="Misof B."/>
            <person name="Oliver O."/>
            <person name="Podsiadlowski L."/>
            <person name="Donath A."/>
            <person name="Peters R."/>
            <person name="Mayer C."/>
            <person name="Rust J."/>
            <person name="Gunkel S."/>
            <person name="Lesny P."/>
            <person name="Martin S."/>
            <person name="Oeyen J.P."/>
            <person name="Petersen M."/>
            <person name="Panagiotis P."/>
            <person name="Wilbrandt J."/>
            <person name="Tanja T."/>
        </authorList>
    </citation>
    <scope>NUCLEOTIDE SEQUENCE</scope>
    <source>
        <strain evidence="2">GBR_01_08_01A</strain>
        <tissue evidence="2">Thorax + abdomen</tissue>
    </source>
</reference>
<evidence type="ECO:0000256" key="1">
    <source>
        <dbReference type="SAM" id="SignalP"/>
    </source>
</evidence>
<dbReference type="AlphaFoldDB" id="A0AAD9RPZ1"/>
<protein>
    <submittedName>
        <fullName evidence="2">Uncharacterized protein</fullName>
    </submittedName>
</protein>
<evidence type="ECO:0000313" key="3">
    <source>
        <dbReference type="Proteomes" id="UP001258017"/>
    </source>
</evidence>
<gene>
    <name evidence="2" type="ORF">KPH14_009643</name>
</gene>
<proteinExistence type="predicted"/>
<feature type="chain" id="PRO_5042220858" evidence="1">
    <location>
        <begin position="21"/>
        <end position="129"/>
    </location>
</feature>
<evidence type="ECO:0000313" key="2">
    <source>
        <dbReference type="EMBL" id="KAK2583724.1"/>
    </source>
</evidence>
<dbReference type="EMBL" id="JAIFRP010000030">
    <property type="protein sequence ID" value="KAK2583724.1"/>
    <property type="molecule type" value="Genomic_DNA"/>
</dbReference>
<name>A0AAD9RPZ1_9HYME</name>
<keyword evidence="1" id="KW-0732">Signal</keyword>
<feature type="signal peptide" evidence="1">
    <location>
        <begin position="1"/>
        <end position="20"/>
    </location>
</feature>
<sequence>MKNALFLVIFSLKYWRSCWMHDWSFAIRSWTTVERDFQGCQSELPSKVEINLVEGSSKHHRWCPNARSTVVEWDWSSHYLQLLAADRQDAARKGTSRETLVEVPAKKPIFSPEKDLFYISWKSYSLSKT</sequence>
<comment type="caution">
    <text evidence="2">The sequence shown here is derived from an EMBL/GenBank/DDBJ whole genome shotgun (WGS) entry which is preliminary data.</text>
</comment>